<dbReference type="InterPro" id="IPR004603">
    <property type="entry name" value="DNA_mismatch_endonuc_vsr"/>
</dbReference>
<evidence type="ECO:0000313" key="8">
    <source>
        <dbReference type="EMBL" id="MBL1220294.1"/>
    </source>
</evidence>
<name>A0ABS1QCE9_9FLAO</name>
<sequence length="141" mass="16901">MDNLTKEQRRKNMQAIKATGTKAEVILAKSLFAKGYRYRKNNRSVFGKPDLTFKKIKLAIFVDGEFWHGKDWEIRKKKLKTNQEYWIPKIERNMQRDNEVNSKLSEQGWTILRFWSKELEKNLNTSILHIEDEINKLKTKK</sequence>
<dbReference type="NCBIfam" id="TIGR00632">
    <property type="entry name" value="vsr"/>
    <property type="match status" value="1"/>
</dbReference>
<dbReference type="InterPro" id="IPR007569">
    <property type="entry name" value="DUF559"/>
</dbReference>
<organism evidence="8 9">
    <name type="scientific">Chryseobacterium endalhagicum</name>
    <dbReference type="NCBI Taxonomy" id="2797638"/>
    <lineage>
        <taxon>Bacteria</taxon>
        <taxon>Pseudomonadati</taxon>
        <taxon>Bacteroidota</taxon>
        <taxon>Flavobacteriia</taxon>
        <taxon>Flavobacteriales</taxon>
        <taxon>Weeksellaceae</taxon>
        <taxon>Chryseobacterium group</taxon>
        <taxon>Chryseobacterium</taxon>
    </lineage>
</organism>
<keyword evidence="9" id="KW-1185">Reference proteome</keyword>
<dbReference type="CDD" id="cd00221">
    <property type="entry name" value="Vsr"/>
    <property type="match status" value="1"/>
</dbReference>
<accession>A0ABS1QCE9</accession>
<protein>
    <recommendedName>
        <fullName evidence="6">Very short patch repair endonuclease</fullName>
        <ecNumber evidence="6">3.1.-.-</ecNumber>
    </recommendedName>
</protein>
<evidence type="ECO:0000256" key="1">
    <source>
        <dbReference type="ARBA" id="ARBA00022722"/>
    </source>
</evidence>
<keyword evidence="5 6" id="KW-0234">DNA repair</keyword>
<dbReference type="InterPro" id="IPR011335">
    <property type="entry name" value="Restrct_endonuc-II-like"/>
</dbReference>
<dbReference type="RefSeq" id="WP_202089621.1">
    <property type="nucleotide sequence ID" value="NZ_JAELVM010000001.1"/>
</dbReference>
<keyword evidence="1 6" id="KW-0540">Nuclease</keyword>
<dbReference type="SUPFAM" id="SSF52980">
    <property type="entry name" value="Restriction endonuclease-like"/>
    <property type="match status" value="1"/>
</dbReference>
<dbReference type="GO" id="GO:0004519">
    <property type="term" value="F:endonuclease activity"/>
    <property type="evidence" value="ECO:0007669"/>
    <property type="project" value="UniProtKB-KW"/>
</dbReference>
<dbReference type="EC" id="3.1.-.-" evidence="6"/>
<dbReference type="EMBL" id="JAELVM010000001">
    <property type="protein sequence ID" value="MBL1220294.1"/>
    <property type="molecule type" value="Genomic_DNA"/>
</dbReference>
<evidence type="ECO:0000259" key="7">
    <source>
        <dbReference type="Pfam" id="PF04480"/>
    </source>
</evidence>
<dbReference type="Pfam" id="PF04480">
    <property type="entry name" value="DUF559"/>
    <property type="match status" value="1"/>
</dbReference>
<evidence type="ECO:0000256" key="3">
    <source>
        <dbReference type="ARBA" id="ARBA00022763"/>
    </source>
</evidence>
<proteinExistence type="inferred from homology"/>
<keyword evidence="2 6" id="KW-0255">Endonuclease</keyword>
<evidence type="ECO:0000256" key="4">
    <source>
        <dbReference type="ARBA" id="ARBA00022801"/>
    </source>
</evidence>
<dbReference type="Gene3D" id="3.40.960.10">
    <property type="entry name" value="VSR Endonuclease"/>
    <property type="match status" value="1"/>
</dbReference>
<dbReference type="Proteomes" id="UP000661696">
    <property type="component" value="Unassembled WGS sequence"/>
</dbReference>
<keyword evidence="3 6" id="KW-0227">DNA damage</keyword>
<feature type="domain" description="DUF559" evidence="7">
    <location>
        <begin position="92"/>
        <end position="134"/>
    </location>
</feature>
<evidence type="ECO:0000256" key="5">
    <source>
        <dbReference type="ARBA" id="ARBA00023204"/>
    </source>
</evidence>
<evidence type="ECO:0000256" key="2">
    <source>
        <dbReference type="ARBA" id="ARBA00022759"/>
    </source>
</evidence>
<evidence type="ECO:0000313" key="9">
    <source>
        <dbReference type="Proteomes" id="UP000661696"/>
    </source>
</evidence>
<dbReference type="PIRSF" id="PIRSF018267">
    <property type="entry name" value="VSR_endonuc"/>
    <property type="match status" value="1"/>
</dbReference>
<dbReference type="Pfam" id="PF03852">
    <property type="entry name" value="Vsr"/>
    <property type="match status" value="1"/>
</dbReference>
<comment type="similarity">
    <text evidence="6">Belongs to the vsr family.</text>
</comment>
<comment type="caution">
    <text evidence="8">The sequence shown here is derived from an EMBL/GenBank/DDBJ whole genome shotgun (WGS) entry which is preliminary data.</text>
</comment>
<keyword evidence="4 6" id="KW-0378">Hydrolase</keyword>
<reference evidence="8 9" key="1">
    <citation type="submission" date="2020-12" db="EMBL/GenBank/DDBJ databases">
        <title>Chryseobacterium endoalhailicus sp. nov., isolated from seed of leguminous plant.</title>
        <authorList>
            <person name="Zhang X."/>
        </authorList>
    </citation>
    <scope>NUCLEOTIDE SEQUENCE [LARGE SCALE GENOMIC DNA]</scope>
    <source>
        <strain evidence="8 9">L7</strain>
    </source>
</reference>
<evidence type="ECO:0000256" key="6">
    <source>
        <dbReference type="PIRNR" id="PIRNR018267"/>
    </source>
</evidence>
<comment type="function">
    <text evidence="6">May nick specific sequences that contain T:G mispairs resulting from m5C-deamination.</text>
</comment>
<gene>
    <name evidence="8" type="primary">vsr</name>
    <name evidence="8" type="ORF">JET18_05560</name>
</gene>